<dbReference type="InterPro" id="IPR000086">
    <property type="entry name" value="NUDIX_hydrolase_dom"/>
</dbReference>
<proteinExistence type="inferred from homology"/>
<dbReference type="PROSITE" id="PS00893">
    <property type="entry name" value="NUDIX_BOX"/>
    <property type="match status" value="1"/>
</dbReference>
<sequence length="132" mass="14779">MKIVVAALAVKNQCVLLARRDAQQKHAGFWEFPGGKVENQETLAQALCRELQEELGVIAQVGDEFARSQYHYPGGAIELVALWTEFDDSPMALRVHDAVQWVPIERLRDYGLTPADIPIAEKLITTQLKDAH</sequence>
<accession>A0ABM8ZQ36</accession>
<dbReference type="PANTHER" id="PTHR47707">
    <property type="entry name" value="8-OXO-DGTP DIPHOSPHATASE"/>
    <property type="match status" value="1"/>
</dbReference>
<dbReference type="InterPro" id="IPR020476">
    <property type="entry name" value="Nudix_hydrolase"/>
</dbReference>
<keyword evidence="3 5" id="KW-0378">Hydrolase</keyword>
<dbReference type="Gene3D" id="3.90.79.10">
    <property type="entry name" value="Nucleoside Triphosphate Pyrophosphohydrolase"/>
    <property type="match status" value="1"/>
</dbReference>
<dbReference type="GO" id="GO:0016787">
    <property type="term" value="F:hydrolase activity"/>
    <property type="evidence" value="ECO:0007669"/>
    <property type="project" value="UniProtKB-KW"/>
</dbReference>
<feature type="domain" description="Nudix hydrolase" evidence="6">
    <location>
        <begin position="1"/>
        <end position="125"/>
    </location>
</feature>
<evidence type="ECO:0000256" key="2">
    <source>
        <dbReference type="ARBA" id="ARBA00005582"/>
    </source>
</evidence>
<evidence type="ECO:0000259" key="6">
    <source>
        <dbReference type="PROSITE" id="PS51462"/>
    </source>
</evidence>
<dbReference type="InterPro" id="IPR015797">
    <property type="entry name" value="NUDIX_hydrolase-like_dom_sf"/>
</dbReference>
<comment type="caution">
    <text evidence="7">The sequence shown here is derived from an EMBL/GenBank/DDBJ whole genome shotgun (WGS) entry which is preliminary data.</text>
</comment>
<gene>
    <name evidence="7" type="primary">nudG</name>
    <name evidence="7" type="ORF">VST7929_00239</name>
</gene>
<dbReference type="PROSITE" id="PS51462">
    <property type="entry name" value="NUDIX"/>
    <property type="match status" value="1"/>
</dbReference>
<dbReference type="InterPro" id="IPR020084">
    <property type="entry name" value="NUDIX_hydrolase_CS"/>
</dbReference>
<evidence type="ECO:0000256" key="5">
    <source>
        <dbReference type="RuleBase" id="RU003476"/>
    </source>
</evidence>
<evidence type="ECO:0000313" key="8">
    <source>
        <dbReference type="Proteomes" id="UP000838672"/>
    </source>
</evidence>
<protein>
    <submittedName>
        <fullName evidence="7">CTP pyrophosphohydrolase</fullName>
        <ecNumber evidence="7">3.6.1.65</ecNumber>
    </submittedName>
</protein>
<dbReference type="CDD" id="cd03425">
    <property type="entry name" value="NUDIX_MutT_NudA_like"/>
    <property type="match status" value="1"/>
</dbReference>
<dbReference type="PRINTS" id="PR00502">
    <property type="entry name" value="NUDIXFAMILY"/>
</dbReference>
<evidence type="ECO:0000313" key="7">
    <source>
        <dbReference type="EMBL" id="CAH0532410.1"/>
    </source>
</evidence>
<dbReference type="PANTHER" id="PTHR47707:SF2">
    <property type="entry name" value="CTP PYROPHOSPHOHYDROLASE"/>
    <property type="match status" value="1"/>
</dbReference>
<keyword evidence="4" id="KW-0460">Magnesium</keyword>
<dbReference type="SUPFAM" id="SSF55811">
    <property type="entry name" value="Nudix"/>
    <property type="match status" value="1"/>
</dbReference>
<dbReference type="EMBL" id="CAKLDI010000001">
    <property type="protein sequence ID" value="CAH0532410.1"/>
    <property type="molecule type" value="Genomic_DNA"/>
</dbReference>
<comment type="cofactor">
    <cofactor evidence="1">
        <name>Mg(2+)</name>
        <dbReference type="ChEBI" id="CHEBI:18420"/>
    </cofactor>
</comment>
<dbReference type="EC" id="3.6.1.65" evidence="7"/>
<evidence type="ECO:0000256" key="3">
    <source>
        <dbReference type="ARBA" id="ARBA00022801"/>
    </source>
</evidence>
<keyword evidence="8" id="KW-1185">Reference proteome</keyword>
<evidence type="ECO:0000256" key="1">
    <source>
        <dbReference type="ARBA" id="ARBA00001946"/>
    </source>
</evidence>
<dbReference type="Proteomes" id="UP000838672">
    <property type="component" value="Unassembled WGS sequence"/>
</dbReference>
<dbReference type="InterPro" id="IPR047127">
    <property type="entry name" value="MutT-like"/>
</dbReference>
<dbReference type="RefSeq" id="WP_237464290.1">
    <property type="nucleotide sequence ID" value="NZ_CAKLDI010000001.1"/>
</dbReference>
<evidence type="ECO:0000256" key="4">
    <source>
        <dbReference type="ARBA" id="ARBA00022842"/>
    </source>
</evidence>
<organism evidence="7 8">
    <name type="scientific">Vibrio stylophorae</name>
    <dbReference type="NCBI Taxonomy" id="659351"/>
    <lineage>
        <taxon>Bacteria</taxon>
        <taxon>Pseudomonadati</taxon>
        <taxon>Pseudomonadota</taxon>
        <taxon>Gammaproteobacteria</taxon>
        <taxon>Vibrionales</taxon>
        <taxon>Vibrionaceae</taxon>
        <taxon>Vibrio</taxon>
    </lineage>
</organism>
<comment type="similarity">
    <text evidence="2 5">Belongs to the Nudix hydrolase family.</text>
</comment>
<dbReference type="Pfam" id="PF00293">
    <property type="entry name" value="NUDIX"/>
    <property type="match status" value="1"/>
</dbReference>
<name>A0ABM8ZQ36_9VIBR</name>
<reference evidence="7" key="1">
    <citation type="submission" date="2021-11" db="EMBL/GenBank/DDBJ databases">
        <authorList>
            <person name="Rodrigo-Torres L."/>
            <person name="Arahal R. D."/>
            <person name="Lucena T."/>
        </authorList>
    </citation>
    <scope>NUCLEOTIDE SEQUENCE</scope>
    <source>
        <strain evidence="7">CECT 7929</strain>
    </source>
</reference>